<dbReference type="GO" id="GO:1901982">
    <property type="term" value="F:maltose binding"/>
    <property type="evidence" value="ECO:0007669"/>
    <property type="project" value="TreeGrafter"/>
</dbReference>
<dbReference type="AlphaFoldDB" id="A0A916Z5V3"/>
<dbReference type="EMBL" id="BMHP01000003">
    <property type="protein sequence ID" value="GGD77922.1"/>
    <property type="molecule type" value="Genomic_DNA"/>
</dbReference>
<evidence type="ECO:0000313" key="7">
    <source>
        <dbReference type="Proteomes" id="UP000612456"/>
    </source>
</evidence>
<sequence length="435" mass="48098">MRKLVSGLLILAMMIMIAACGSNTKNNETVSANTTPKESTGSDTPAKQEELTVWVYDYLVNDNNSPLIKAKEKFEQENPAIKITFQPTVYGTTSYRDKFITQTVGGKGPDVILSDVVWVPQLASMKSILPLGDKAKALQDQFYEGPMKAATYKNEIYGLPWEASPMAIYYNKTAFKEAGLDPENPPKTWDEMHAAAKALTGKGKYGFAYMGGWGGSFDWLPFFWQAGGELFDESGKDALFNSEAGLASANYLFGMVKEKLTPPAALTWKTWDELNSAFGAGLTAMYQSGPWSLQELKSNNLGFEWGVFPSPAGKQQATVLGGTDWVIGKNTQAAEASYKWIEFITNKENMNVLSDINRVSARKDNNEQTIFSDPAMKVFIESIAFAKARPDLTAWSDIDYNVLQPSLMKIVMSNEDIKKTLDEAVKQANEILTKN</sequence>
<protein>
    <submittedName>
        <fullName evidence="6">ABC transporter substrate-binding protein</fullName>
    </submittedName>
</protein>
<gene>
    <name evidence="6" type="ORF">GCM10010911_39880</name>
</gene>
<dbReference type="Proteomes" id="UP000612456">
    <property type="component" value="Unassembled WGS sequence"/>
</dbReference>
<dbReference type="CDD" id="cd13585">
    <property type="entry name" value="PBP2_TMBP_like"/>
    <property type="match status" value="1"/>
</dbReference>
<organism evidence="6 7">
    <name type="scientific">Paenibacillus nasutitermitis</name>
    <dbReference type="NCBI Taxonomy" id="1652958"/>
    <lineage>
        <taxon>Bacteria</taxon>
        <taxon>Bacillati</taxon>
        <taxon>Bacillota</taxon>
        <taxon>Bacilli</taxon>
        <taxon>Bacillales</taxon>
        <taxon>Paenibacillaceae</taxon>
        <taxon>Paenibacillus</taxon>
    </lineage>
</organism>
<evidence type="ECO:0000256" key="4">
    <source>
        <dbReference type="SAM" id="MobiDB-lite"/>
    </source>
</evidence>
<dbReference type="Gene3D" id="3.40.190.10">
    <property type="entry name" value="Periplasmic binding protein-like II"/>
    <property type="match status" value="2"/>
</dbReference>
<dbReference type="Pfam" id="PF01547">
    <property type="entry name" value="SBP_bac_1"/>
    <property type="match status" value="1"/>
</dbReference>
<keyword evidence="3 5" id="KW-0732">Signal</keyword>
<dbReference type="GO" id="GO:0042956">
    <property type="term" value="P:maltodextrin transmembrane transport"/>
    <property type="evidence" value="ECO:0007669"/>
    <property type="project" value="TreeGrafter"/>
</dbReference>
<evidence type="ECO:0000256" key="3">
    <source>
        <dbReference type="ARBA" id="ARBA00022729"/>
    </source>
</evidence>
<evidence type="ECO:0000256" key="1">
    <source>
        <dbReference type="ARBA" id="ARBA00008520"/>
    </source>
</evidence>
<evidence type="ECO:0000256" key="5">
    <source>
        <dbReference type="SAM" id="SignalP"/>
    </source>
</evidence>
<accession>A0A916Z5V3</accession>
<proteinExistence type="inferred from homology"/>
<dbReference type="SUPFAM" id="SSF53850">
    <property type="entry name" value="Periplasmic binding protein-like II"/>
    <property type="match status" value="1"/>
</dbReference>
<comment type="caution">
    <text evidence="6">The sequence shown here is derived from an EMBL/GenBank/DDBJ whole genome shotgun (WGS) entry which is preliminary data.</text>
</comment>
<dbReference type="PROSITE" id="PS51257">
    <property type="entry name" value="PROKAR_LIPOPROTEIN"/>
    <property type="match status" value="1"/>
</dbReference>
<dbReference type="RefSeq" id="WP_188994197.1">
    <property type="nucleotide sequence ID" value="NZ_BMHP01000003.1"/>
</dbReference>
<reference evidence="6" key="1">
    <citation type="journal article" date="2014" name="Int. J. Syst. Evol. Microbiol.">
        <title>Complete genome sequence of Corynebacterium casei LMG S-19264T (=DSM 44701T), isolated from a smear-ripened cheese.</title>
        <authorList>
            <consortium name="US DOE Joint Genome Institute (JGI-PGF)"/>
            <person name="Walter F."/>
            <person name="Albersmeier A."/>
            <person name="Kalinowski J."/>
            <person name="Ruckert C."/>
        </authorList>
    </citation>
    <scope>NUCLEOTIDE SEQUENCE</scope>
    <source>
        <strain evidence="6">CGMCC 1.15178</strain>
    </source>
</reference>
<dbReference type="PANTHER" id="PTHR30061:SF50">
    <property type="entry name" value="MALTOSE_MALTODEXTRIN-BINDING PERIPLASMIC PROTEIN"/>
    <property type="match status" value="1"/>
</dbReference>
<reference evidence="6" key="2">
    <citation type="submission" date="2020-09" db="EMBL/GenBank/DDBJ databases">
        <authorList>
            <person name="Sun Q."/>
            <person name="Zhou Y."/>
        </authorList>
    </citation>
    <scope>NUCLEOTIDE SEQUENCE</scope>
    <source>
        <strain evidence="6">CGMCC 1.15178</strain>
    </source>
</reference>
<dbReference type="GO" id="GO:0055052">
    <property type="term" value="C:ATP-binding cassette (ABC) transporter complex, substrate-binding subunit-containing"/>
    <property type="evidence" value="ECO:0007669"/>
    <property type="project" value="TreeGrafter"/>
</dbReference>
<feature type="compositionally biased region" description="Polar residues" evidence="4">
    <location>
        <begin position="26"/>
        <end position="45"/>
    </location>
</feature>
<feature type="chain" id="PRO_5038360668" evidence="5">
    <location>
        <begin position="19"/>
        <end position="435"/>
    </location>
</feature>
<evidence type="ECO:0000313" key="6">
    <source>
        <dbReference type="EMBL" id="GGD77922.1"/>
    </source>
</evidence>
<feature type="signal peptide" evidence="5">
    <location>
        <begin position="1"/>
        <end position="18"/>
    </location>
</feature>
<dbReference type="InterPro" id="IPR006059">
    <property type="entry name" value="SBP"/>
</dbReference>
<dbReference type="PANTHER" id="PTHR30061">
    <property type="entry name" value="MALTOSE-BINDING PERIPLASMIC PROTEIN"/>
    <property type="match status" value="1"/>
</dbReference>
<comment type="similarity">
    <text evidence="1">Belongs to the bacterial solute-binding protein 1 family.</text>
</comment>
<feature type="region of interest" description="Disordered" evidence="4">
    <location>
        <begin position="26"/>
        <end position="46"/>
    </location>
</feature>
<name>A0A916Z5V3_9BACL</name>
<keyword evidence="7" id="KW-1185">Reference proteome</keyword>
<dbReference type="GO" id="GO:0015768">
    <property type="term" value="P:maltose transport"/>
    <property type="evidence" value="ECO:0007669"/>
    <property type="project" value="TreeGrafter"/>
</dbReference>
<keyword evidence="2" id="KW-0813">Transport</keyword>
<evidence type="ECO:0000256" key="2">
    <source>
        <dbReference type="ARBA" id="ARBA00022448"/>
    </source>
</evidence>